<sequence length="94" mass="10221">NGLKIPTLGFGTASYPLGEINSDTKQVFLQAIKVGYRHFDTASIYKTEQPLGEAIVEAISVGLIKSRDELFITSKLWCADAHGDLVLPALRTSL</sequence>
<dbReference type="EMBL" id="AWUE01023082">
    <property type="protein sequence ID" value="OMO54967.1"/>
    <property type="molecule type" value="Genomic_DNA"/>
</dbReference>
<dbReference type="OrthoDB" id="416253at2759"/>
<name>A0A1R3GA81_9ROSI</name>
<evidence type="ECO:0000313" key="3">
    <source>
        <dbReference type="Proteomes" id="UP000187203"/>
    </source>
</evidence>
<dbReference type="InterPro" id="IPR023210">
    <property type="entry name" value="NADP_OxRdtase_dom"/>
</dbReference>
<dbReference type="Gene3D" id="3.20.20.100">
    <property type="entry name" value="NADP-dependent oxidoreductase domain"/>
    <property type="match status" value="1"/>
</dbReference>
<protein>
    <submittedName>
        <fullName evidence="2">Aldo/keto reductase</fullName>
    </submittedName>
</protein>
<dbReference type="InterPro" id="IPR020471">
    <property type="entry name" value="AKR"/>
</dbReference>
<feature type="non-terminal residue" evidence="2">
    <location>
        <position position="1"/>
    </location>
</feature>
<dbReference type="Pfam" id="PF00248">
    <property type="entry name" value="Aldo_ket_red"/>
    <property type="match status" value="1"/>
</dbReference>
<feature type="non-terminal residue" evidence="2">
    <location>
        <position position="94"/>
    </location>
</feature>
<dbReference type="SUPFAM" id="SSF51430">
    <property type="entry name" value="NAD(P)-linked oxidoreductase"/>
    <property type="match status" value="1"/>
</dbReference>
<dbReference type="Proteomes" id="UP000187203">
    <property type="component" value="Unassembled WGS sequence"/>
</dbReference>
<dbReference type="AlphaFoldDB" id="A0A1R3GA81"/>
<dbReference type="PANTHER" id="PTHR11732">
    <property type="entry name" value="ALDO/KETO REDUCTASE"/>
    <property type="match status" value="1"/>
</dbReference>
<evidence type="ECO:0000259" key="1">
    <source>
        <dbReference type="Pfam" id="PF00248"/>
    </source>
</evidence>
<dbReference type="InterPro" id="IPR036812">
    <property type="entry name" value="NAD(P)_OxRdtase_dom_sf"/>
</dbReference>
<dbReference type="InterPro" id="IPR018170">
    <property type="entry name" value="Aldo/ket_reductase_CS"/>
</dbReference>
<dbReference type="PROSITE" id="PS00798">
    <property type="entry name" value="ALDOKETO_REDUCTASE_1"/>
    <property type="match status" value="1"/>
</dbReference>
<keyword evidence="3" id="KW-1185">Reference proteome</keyword>
<reference evidence="3" key="1">
    <citation type="submission" date="2013-09" db="EMBL/GenBank/DDBJ databases">
        <title>Corchorus olitorius genome sequencing.</title>
        <authorList>
            <person name="Alam M."/>
            <person name="Haque M.S."/>
            <person name="Islam M.S."/>
            <person name="Emdad E.M."/>
            <person name="Islam M.M."/>
            <person name="Ahmed B."/>
            <person name="Halim A."/>
            <person name="Hossen Q.M.M."/>
            <person name="Hossain M.Z."/>
            <person name="Ahmed R."/>
            <person name="Khan M.M."/>
            <person name="Islam R."/>
            <person name="Rashid M.M."/>
            <person name="Khan S.A."/>
            <person name="Rahman M.S."/>
            <person name="Alam M."/>
            <person name="Yahiya A.S."/>
            <person name="Khan M.S."/>
            <person name="Azam M.S."/>
            <person name="Haque T."/>
            <person name="Lashkar M.Z.H."/>
            <person name="Akhand A.I."/>
            <person name="Morshed G."/>
            <person name="Roy S."/>
            <person name="Uddin K.S."/>
            <person name="Rabeya T."/>
            <person name="Hossain A.S."/>
            <person name="Chowdhury A."/>
            <person name="Snigdha A.R."/>
            <person name="Mortoza M.S."/>
            <person name="Matin S.A."/>
            <person name="Hoque S.M.E."/>
            <person name="Islam M.K."/>
            <person name="Roy D.K."/>
            <person name="Haider R."/>
            <person name="Moosa M.M."/>
            <person name="Elias S.M."/>
            <person name="Hasan A.M."/>
            <person name="Jahan S."/>
            <person name="Shafiuddin M."/>
            <person name="Mahmood N."/>
            <person name="Shommy N.S."/>
        </authorList>
    </citation>
    <scope>NUCLEOTIDE SEQUENCE [LARGE SCALE GENOMIC DNA]</scope>
    <source>
        <strain evidence="3">cv. O-4</strain>
    </source>
</reference>
<comment type="caution">
    <text evidence="2">The sequence shown here is derived from an EMBL/GenBank/DDBJ whole genome shotgun (WGS) entry which is preliminary data.</text>
</comment>
<organism evidence="2 3">
    <name type="scientific">Corchorus olitorius</name>
    <dbReference type="NCBI Taxonomy" id="93759"/>
    <lineage>
        <taxon>Eukaryota</taxon>
        <taxon>Viridiplantae</taxon>
        <taxon>Streptophyta</taxon>
        <taxon>Embryophyta</taxon>
        <taxon>Tracheophyta</taxon>
        <taxon>Spermatophyta</taxon>
        <taxon>Magnoliopsida</taxon>
        <taxon>eudicotyledons</taxon>
        <taxon>Gunneridae</taxon>
        <taxon>Pentapetalae</taxon>
        <taxon>rosids</taxon>
        <taxon>malvids</taxon>
        <taxon>Malvales</taxon>
        <taxon>Malvaceae</taxon>
        <taxon>Grewioideae</taxon>
        <taxon>Apeibeae</taxon>
        <taxon>Corchorus</taxon>
    </lineage>
</organism>
<feature type="domain" description="NADP-dependent oxidoreductase" evidence="1">
    <location>
        <begin position="8"/>
        <end position="93"/>
    </location>
</feature>
<proteinExistence type="predicted"/>
<gene>
    <name evidence="2" type="ORF">COLO4_36286</name>
</gene>
<dbReference type="GO" id="GO:0016491">
    <property type="term" value="F:oxidoreductase activity"/>
    <property type="evidence" value="ECO:0007669"/>
    <property type="project" value="InterPro"/>
</dbReference>
<dbReference type="STRING" id="93759.A0A1R3GA81"/>
<accession>A0A1R3GA81</accession>
<evidence type="ECO:0000313" key="2">
    <source>
        <dbReference type="EMBL" id="OMO54967.1"/>
    </source>
</evidence>